<keyword evidence="1" id="KW-0472">Membrane</keyword>
<keyword evidence="3" id="KW-1185">Reference proteome</keyword>
<evidence type="ECO:0008006" key="4">
    <source>
        <dbReference type="Google" id="ProtNLM"/>
    </source>
</evidence>
<feature type="transmembrane region" description="Helical" evidence="1">
    <location>
        <begin position="166"/>
        <end position="189"/>
    </location>
</feature>
<name>A0A919KHZ1_9XANT</name>
<feature type="transmembrane region" description="Helical" evidence="1">
    <location>
        <begin position="38"/>
        <end position="68"/>
    </location>
</feature>
<organism evidence="2 3">
    <name type="scientific">Xanthomonas boreopolis</name>
    <dbReference type="NCBI Taxonomy" id="86183"/>
    <lineage>
        <taxon>Bacteria</taxon>
        <taxon>Pseudomonadati</taxon>
        <taxon>Pseudomonadota</taxon>
        <taxon>Gammaproteobacteria</taxon>
        <taxon>Lysobacterales</taxon>
        <taxon>Lysobacteraceae</taxon>
        <taxon>Xanthomonas</taxon>
    </lineage>
</organism>
<accession>A0A919KHZ1</accession>
<feature type="transmembrane region" description="Helical" evidence="1">
    <location>
        <begin position="124"/>
        <end position="145"/>
    </location>
</feature>
<protein>
    <recommendedName>
        <fullName evidence="4">DUF4013 domain-containing protein</fullName>
    </recommendedName>
</protein>
<feature type="transmembrane region" description="Helical" evidence="1">
    <location>
        <begin position="201"/>
        <end position="223"/>
    </location>
</feature>
<reference evidence="2" key="2">
    <citation type="submission" date="2020-09" db="EMBL/GenBank/DDBJ databases">
        <authorList>
            <person name="Sun Q."/>
            <person name="Ohkuma M."/>
        </authorList>
    </citation>
    <scope>NUCLEOTIDE SEQUENCE</scope>
    <source>
        <strain evidence="2">JCM 13306</strain>
    </source>
</reference>
<reference evidence="2" key="1">
    <citation type="journal article" date="2014" name="Int. J. Syst. Evol. Microbiol.">
        <title>Complete genome sequence of Corynebacterium casei LMG S-19264T (=DSM 44701T), isolated from a smear-ripened cheese.</title>
        <authorList>
            <consortium name="US DOE Joint Genome Institute (JGI-PGF)"/>
            <person name="Walter F."/>
            <person name="Albersmeier A."/>
            <person name="Kalinowski J."/>
            <person name="Ruckert C."/>
        </authorList>
    </citation>
    <scope>NUCLEOTIDE SEQUENCE</scope>
    <source>
        <strain evidence="2">JCM 13306</strain>
    </source>
</reference>
<dbReference type="Proteomes" id="UP000623958">
    <property type="component" value="Unassembled WGS sequence"/>
</dbReference>
<gene>
    <name evidence="2" type="ORF">GCM10009090_17030</name>
</gene>
<dbReference type="InterPro" id="IPR011990">
    <property type="entry name" value="TPR-like_helical_dom_sf"/>
</dbReference>
<keyword evidence="1" id="KW-0812">Transmembrane</keyword>
<evidence type="ECO:0000313" key="2">
    <source>
        <dbReference type="EMBL" id="GHH52725.1"/>
    </source>
</evidence>
<feature type="transmembrane region" description="Helical" evidence="1">
    <location>
        <begin position="98"/>
        <end position="118"/>
    </location>
</feature>
<keyword evidence="1" id="KW-1133">Transmembrane helix</keyword>
<dbReference type="AlphaFoldDB" id="A0A919KHZ1"/>
<dbReference type="Gene3D" id="1.25.40.10">
    <property type="entry name" value="Tetratricopeptide repeat domain"/>
    <property type="match status" value="1"/>
</dbReference>
<dbReference type="RefSeq" id="WP_434029119.1">
    <property type="nucleotide sequence ID" value="NZ_BNBA01000011.1"/>
</dbReference>
<sequence>MEDRRYRTRARSGHSAAPAPFWTRTRAIALYPLQGSALWTLVALTLCSLLGILPGVGWIIAIVTWLAIYKYAFEILRHTANGHLESPQHGFDVGDGTVLRLILLMILMVAAVAAVALLTRSPALTGVALLLAALLQPGCVISLALDGSLRRALNPAVSLGLATRIGWPYLAAFGLLFVIQGSAFTANRWLHRYLPPVLDDLAITVVSIWGLFATFHLMGYLVYQYHEVLGFEPDALDAPDRHDPDRPLLDEAEGQVRDGHPEAALETLRAAVRSRAVGLPVHELYHRLLRQGARRDELREHARHYVSRLVDERQERRALALMREMLDQQPDFVPAQDAQAALLAERARLAGQYQLAGDILSAMLKTWPRSPQAPQWSLDAAMLLAERFGRDDDARALLQQGLAASEDEEQRRKLQAALKALSGTDIAAARP</sequence>
<evidence type="ECO:0000313" key="3">
    <source>
        <dbReference type="Proteomes" id="UP000623958"/>
    </source>
</evidence>
<dbReference type="EMBL" id="BNBA01000011">
    <property type="protein sequence ID" value="GHH52725.1"/>
    <property type="molecule type" value="Genomic_DNA"/>
</dbReference>
<comment type="caution">
    <text evidence="2">The sequence shown here is derived from an EMBL/GenBank/DDBJ whole genome shotgun (WGS) entry which is preliminary data.</text>
</comment>
<proteinExistence type="predicted"/>
<evidence type="ECO:0000256" key="1">
    <source>
        <dbReference type="SAM" id="Phobius"/>
    </source>
</evidence>